<organism evidence="1 2">
    <name type="scientific">Stylosanthes scabra</name>
    <dbReference type="NCBI Taxonomy" id="79078"/>
    <lineage>
        <taxon>Eukaryota</taxon>
        <taxon>Viridiplantae</taxon>
        <taxon>Streptophyta</taxon>
        <taxon>Embryophyta</taxon>
        <taxon>Tracheophyta</taxon>
        <taxon>Spermatophyta</taxon>
        <taxon>Magnoliopsida</taxon>
        <taxon>eudicotyledons</taxon>
        <taxon>Gunneridae</taxon>
        <taxon>Pentapetalae</taxon>
        <taxon>rosids</taxon>
        <taxon>fabids</taxon>
        <taxon>Fabales</taxon>
        <taxon>Fabaceae</taxon>
        <taxon>Papilionoideae</taxon>
        <taxon>50 kb inversion clade</taxon>
        <taxon>dalbergioids sensu lato</taxon>
        <taxon>Dalbergieae</taxon>
        <taxon>Pterocarpus clade</taxon>
        <taxon>Stylosanthes</taxon>
    </lineage>
</organism>
<protein>
    <submittedName>
        <fullName evidence="1">Uncharacterized protein</fullName>
    </submittedName>
</protein>
<dbReference type="EMBL" id="JASCZI010090642">
    <property type="protein sequence ID" value="MED6143800.1"/>
    <property type="molecule type" value="Genomic_DNA"/>
</dbReference>
<proteinExistence type="predicted"/>
<dbReference type="Proteomes" id="UP001341840">
    <property type="component" value="Unassembled WGS sequence"/>
</dbReference>
<reference evidence="1 2" key="1">
    <citation type="journal article" date="2023" name="Plants (Basel)">
        <title>Bridging the Gap: Combining Genomics and Transcriptomics Approaches to Understand Stylosanthes scabra, an Orphan Legume from the Brazilian Caatinga.</title>
        <authorList>
            <person name="Ferreira-Neto J.R.C."/>
            <person name="da Silva M.D."/>
            <person name="Binneck E."/>
            <person name="de Melo N.F."/>
            <person name="da Silva R.H."/>
            <person name="de Melo A.L.T.M."/>
            <person name="Pandolfi V."/>
            <person name="Bustamante F.O."/>
            <person name="Brasileiro-Vidal A.C."/>
            <person name="Benko-Iseppon A.M."/>
        </authorList>
    </citation>
    <scope>NUCLEOTIDE SEQUENCE [LARGE SCALE GENOMIC DNA]</scope>
    <source>
        <tissue evidence="1">Leaves</tissue>
    </source>
</reference>
<keyword evidence="2" id="KW-1185">Reference proteome</keyword>
<name>A0ABU6T5L9_9FABA</name>
<comment type="caution">
    <text evidence="1">The sequence shown here is derived from an EMBL/GenBank/DDBJ whole genome shotgun (WGS) entry which is preliminary data.</text>
</comment>
<evidence type="ECO:0000313" key="2">
    <source>
        <dbReference type="Proteomes" id="UP001341840"/>
    </source>
</evidence>
<evidence type="ECO:0000313" key="1">
    <source>
        <dbReference type="EMBL" id="MED6143800.1"/>
    </source>
</evidence>
<gene>
    <name evidence="1" type="ORF">PIB30_009299</name>
</gene>
<accession>A0ABU6T5L9</accession>
<sequence length="132" mass="14961">MRELETNAILAVVACAGYLACLRYMQLKSEIERPTKSRRLNSGRATTMTSDFSEALKEMAMAMKEIAQAIERTSPEVWKASDIFEALRKLGLEGTTLFEAVEWLHLCPNYAGVFFGLPEDLRLKWLGEKLGW</sequence>